<comment type="similarity">
    <text evidence="2 9">Belongs to the alanine or glycine:cation symporter (AGCS) (TC 2.A.25) family.</text>
</comment>
<feature type="transmembrane region" description="Helical" evidence="9">
    <location>
        <begin position="327"/>
        <end position="348"/>
    </location>
</feature>
<feature type="transmembrane region" description="Helical" evidence="9">
    <location>
        <begin position="264"/>
        <end position="287"/>
    </location>
</feature>
<keyword evidence="7 9" id="KW-1133">Transmembrane helix</keyword>
<evidence type="ECO:0000313" key="11">
    <source>
        <dbReference type="Proteomes" id="UP000018227"/>
    </source>
</evidence>
<keyword evidence="6 9" id="KW-0769">Symport</keyword>
<keyword evidence="3 9" id="KW-0813">Transport</keyword>
<dbReference type="PRINTS" id="PR00175">
    <property type="entry name" value="NAALASMPORT"/>
</dbReference>
<feature type="transmembrane region" description="Helical" evidence="9">
    <location>
        <begin position="89"/>
        <end position="113"/>
    </location>
</feature>
<keyword evidence="8 9" id="KW-0472">Membrane</keyword>
<dbReference type="STRING" id="592026.GCWU0000282_002933"/>
<dbReference type="Pfam" id="PF01235">
    <property type="entry name" value="Na_Ala_symp"/>
    <property type="match status" value="1"/>
</dbReference>
<keyword evidence="5 9" id="KW-0812">Transmembrane</keyword>
<accession>V2XI16</accession>
<dbReference type="GO" id="GO:0005886">
    <property type="term" value="C:plasma membrane"/>
    <property type="evidence" value="ECO:0007669"/>
    <property type="project" value="UniProtKB-SubCell"/>
</dbReference>
<dbReference type="Proteomes" id="UP000018227">
    <property type="component" value="Unassembled WGS sequence"/>
</dbReference>
<comment type="subcellular location">
    <subcellularLocation>
        <location evidence="1 9">Cell membrane</location>
        <topology evidence="1 9">Multi-pass membrane protein</topology>
    </subcellularLocation>
</comment>
<evidence type="ECO:0000256" key="6">
    <source>
        <dbReference type="ARBA" id="ARBA00022847"/>
    </source>
</evidence>
<dbReference type="EMBL" id="ACIL03000019">
    <property type="protein sequence ID" value="ESL01814.1"/>
    <property type="molecule type" value="Genomic_DNA"/>
</dbReference>
<dbReference type="PROSITE" id="PS00873">
    <property type="entry name" value="NA_ALANINE_SYMP"/>
    <property type="match status" value="1"/>
</dbReference>
<feature type="transmembrane region" description="Helical" evidence="9">
    <location>
        <begin position="119"/>
        <end position="140"/>
    </location>
</feature>
<dbReference type="InterPro" id="IPR001463">
    <property type="entry name" value="Na/Ala_symport"/>
</dbReference>
<evidence type="ECO:0000256" key="3">
    <source>
        <dbReference type="ARBA" id="ARBA00022448"/>
    </source>
</evidence>
<dbReference type="Gene3D" id="1.20.1740.10">
    <property type="entry name" value="Amino acid/polyamine transporter I"/>
    <property type="match status" value="1"/>
</dbReference>
<keyword evidence="4 9" id="KW-1003">Cell membrane</keyword>
<evidence type="ECO:0000256" key="9">
    <source>
        <dbReference type="RuleBase" id="RU363064"/>
    </source>
</evidence>
<feature type="transmembrane region" description="Helical" evidence="9">
    <location>
        <begin position="238"/>
        <end position="258"/>
    </location>
</feature>
<dbReference type="FunFam" id="1.20.1740.10:FF:000004">
    <property type="entry name" value="Sodium:alanine symporter family protein"/>
    <property type="match status" value="1"/>
</dbReference>
<feature type="transmembrane region" description="Helical" evidence="9">
    <location>
        <begin position="389"/>
        <end position="409"/>
    </location>
</feature>
<evidence type="ECO:0000313" key="10">
    <source>
        <dbReference type="EMBL" id="ESL01814.1"/>
    </source>
</evidence>
<dbReference type="AlphaFoldDB" id="V2XI16"/>
<evidence type="ECO:0000256" key="8">
    <source>
        <dbReference type="ARBA" id="ARBA00023136"/>
    </source>
</evidence>
<dbReference type="GO" id="GO:0005283">
    <property type="term" value="F:amino acid:sodium symporter activity"/>
    <property type="evidence" value="ECO:0007669"/>
    <property type="project" value="InterPro"/>
</dbReference>
<dbReference type="PANTHER" id="PTHR30330:SF14">
    <property type="entry name" value="SODIUM_AMINO ACID (ALANINE) SYMPORTER"/>
    <property type="match status" value="1"/>
</dbReference>
<keyword evidence="11" id="KW-1185">Reference proteome</keyword>
<feature type="transmembrane region" description="Helical" evidence="9">
    <location>
        <begin position="34"/>
        <end position="53"/>
    </location>
</feature>
<evidence type="ECO:0000256" key="5">
    <source>
        <dbReference type="ARBA" id="ARBA00022692"/>
    </source>
</evidence>
<dbReference type="NCBIfam" id="TIGR00835">
    <property type="entry name" value="agcS"/>
    <property type="match status" value="1"/>
</dbReference>
<evidence type="ECO:0000256" key="4">
    <source>
        <dbReference type="ARBA" id="ARBA00022475"/>
    </source>
</evidence>
<evidence type="ECO:0000256" key="2">
    <source>
        <dbReference type="ARBA" id="ARBA00009261"/>
    </source>
</evidence>
<dbReference type="PANTHER" id="PTHR30330">
    <property type="entry name" value="AGSS FAMILY TRANSPORTER, SODIUM-ALANINE"/>
    <property type="match status" value="1"/>
</dbReference>
<protein>
    <submittedName>
        <fullName evidence="10">Amino acid carrier protein</fullName>
    </submittedName>
</protein>
<reference evidence="10 11" key="1">
    <citation type="submission" date="2013-06" db="EMBL/GenBank/DDBJ databases">
        <authorList>
            <person name="Weinstock G."/>
            <person name="Sodergren E."/>
            <person name="Clifton S."/>
            <person name="Fulton L."/>
            <person name="Fulton B."/>
            <person name="Courtney L."/>
            <person name="Fronick C."/>
            <person name="Harrison M."/>
            <person name="Strong C."/>
            <person name="Farmer C."/>
            <person name="Delahaunty K."/>
            <person name="Markovic C."/>
            <person name="Hall O."/>
            <person name="Minx P."/>
            <person name="Tomlinson C."/>
            <person name="Mitreva M."/>
            <person name="Nelson J."/>
            <person name="Hou S."/>
            <person name="Wollam A."/>
            <person name="Pepin K.H."/>
            <person name="Johnson M."/>
            <person name="Bhonagiri V."/>
            <person name="Nash W.E."/>
            <person name="Warren W."/>
            <person name="Chinwalla A."/>
            <person name="Mardis E.R."/>
            <person name="Wilson R.K."/>
        </authorList>
    </citation>
    <scope>NUCLEOTIDE SEQUENCE [LARGE SCALE GENOMIC DNA]</scope>
    <source>
        <strain evidence="10 11">ATCC 51271</strain>
    </source>
</reference>
<feature type="transmembrane region" description="Helical" evidence="9">
    <location>
        <begin position="172"/>
        <end position="192"/>
    </location>
</feature>
<proteinExistence type="inferred from homology"/>
<dbReference type="HOGENOM" id="CLU_024867_1_0_9"/>
<organism evidence="10 11">
    <name type="scientific">Catonella morbi ATCC 51271</name>
    <dbReference type="NCBI Taxonomy" id="592026"/>
    <lineage>
        <taxon>Bacteria</taxon>
        <taxon>Bacillati</taxon>
        <taxon>Bacillota</taxon>
        <taxon>Clostridia</taxon>
        <taxon>Lachnospirales</taxon>
        <taxon>Lachnospiraceae</taxon>
        <taxon>Catonella</taxon>
    </lineage>
</organism>
<feature type="transmembrane region" description="Helical" evidence="9">
    <location>
        <begin position="421"/>
        <end position="439"/>
    </location>
</feature>
<evidence type="ECO:0000256" key="7">
    <source>
        <dbReference type="ARBA" id="ARBA00022989"/>
    </source>
</evidence>
<name>V2XI16_9FIRM</name>
<dbReference type="eggNOG" id="COG1115">
    <property type="taxonomic scope" value="Bacteria"/>
</dbReference>
<gene>
    <name evidence="10" type="ORF">GCWU0000282_002933</name>
</gene>
<evidence type="ECO:0000256" key="1">
    <source>
        <dbReference type="ARBA" id="ARBA00004651"/>
    </source>
</evidence>
<sequence>MTGLTKFFVMALDAATEPSAMDQAAKVVDDISGFVWNNILLFVLLGAGLYFTIRTGFVQIRHFGRGWNRVFGDFSLSGSKAGKDGMSSFQALATAIAAQVGTGNIAGCATAIVGGGPGAIFWMWLAAFFGMATIYGEACLAQATKITDKNGEVTGGPVYYITKAFKGGFGKFMAGFFSIAIILALGFMGNMVQSNSISAAFETAFGIPTWIVGIAVAIIAAFIFLGGISRIASFTEKCVPIMAALYLLGGLIILIINIKNVPGAFASIFAGAFTPEAIVGGTAGIAIKEAIRKGVARGLFSNEAGMGSTPHAHAIAKVDKPQEQGEVAMIGVFIDTFVVLTMTALVILSTGVLQKGTAFGFGTDNKDFTGTVVAQVAFEHGFGGIGPKFVALCLLFFAFSTIIGWYFFARQNIKYLFGDKAIIPFTLIVVACVFCGSLLKVELVWNLSDLFNALMVLPNILALLFLGGVIAKFAKGENVKL</sequence>
<feature type="transmembrane region" description="Helical" evidence="9">
    <location>
        <begin position="204"/>
        <end position="226"/>
    </location>
</feature>
<comment type="caution">
    <text evidence="10">The sequence shown here is derived from an EMBL/GenBank/DDBJ whole genome shotgun (WGS) entry which is preliminary data.</text>
</comment>
<feature type="transmembrane region" description="Helical" evidence="9">
    <location>
        <begin position="451"/>
        <end position="471"/>
    </location>
</feature>